<name>A0A2Z3N9L1_GEOTH</name>
<dbReference type="PANTHER" id="PTHR30146">
    <property type="entry name" value="LACI-RELATED TRANSCRIPTIONAL REPRESSOR"/>
    <property type="match status" value="1"/>
</dbReference>
<keyword evidence="4" id="KW-0804">Transcription</keyword>
<dbReference type="InterPro" id="IPR000843">
    <property type="entry name" value="HTH_LacI"/>
</dbReference>
<dbReference type="Proteomes" id="UP000246996">
    <property type="component" value="Chromosome"/>
</dbReference>
<evidence type="ECO:0000256" key="2">
    <source>
        <dbReference type="ARBA" id="ARBA00023015"/>
    </source>
</evidence>
<keyword evidence="1" id="KW-0678">Repressor</keyword>
<evidence type="ECO:0000313" key="6">
    <source>
        <dbReference type="Proteomes" id="UP000246996"/>
    </source>
</evidence>
<dbReference type="SMART" id="SM00354">
    <property type="entry name" value="HTH_LACI"/>
    <property type="match status" value="1"/>
</dbReference>
<dbReference type="GO" id="GO:0000976">
    <property type="term" value="F:transcription cis-regulatory region binding"/>
    <property type="evidence" value="ECO:0007669"/>
    <property type="project" value="TreeGrafter"/>
</dbReference>
<dbReference type="CDD" id="cd19974">
    <property type="entry name" value="PBP1_LacI-like"/>
    <property type="match status" value="1"/>
</dbReference>
<dbReference type="RefSeq" id="WP_025039389.1">
    <property type="nucleotide sequence ID" value="NZ_CP027303.2"/>
</dbReference>
<dbReference type="InterPro" id="IPR010982">
    <property type="entry name" value="Lambda_DNA-bd_dom_sf"/>
</dbReference>
<dbReference type="PROSITE" id="PS50932">
    <property type="entry name" value="HTH_LACI_2"/>
    <property type="match status" value="1"/>
</dbReference>
<dbReference type="InterPro" id="IPR028082">
    <property type="entry name" value="Peripla_BP_I"/>
</dbReference>
<dbReference type="SUPFAM" id="SSF47413">
    <property type="entry name" value="lambda repressor-like DNA-binding domains"/>
    <property type="match status" value="1"/>
</dbReference>
<dbReference type="InterPro" id="IPR046335">
    <property type="entry name" value="LacI/GalR-like_sensor"/>
</dbReference>
<protein>
    <submittedName>
        <fullName evidence="5">LacI family DNA-binding transcriptional regulator</fullName>
    </submittedName>
</protein>
<dbReference type="PANTHER" id="PTHR30146:SF148">
    <property type="entry name" value="HTH-TYPE TRANSCRIPTIONAL REPRESSOR PURR-RELATED"/>
    <property type="match status" value="1"/>
</dbReference>
<dbReference type="Pfam" id="PF00356">
    <property type="entry name" value="LacI"/>
    <property type="match status" value="1"/>
</dbReference>
<sequence length="337" mass="38316">MKKRVTMQDIADRLNISKNSVSQALRGKEGVSEETRELVKRVAKEMGYEYPASRAKSRGKPPRQIALIASDRTFSLKFFGEIYLSIEQEALSHGMKLHIQSVNKEQKERLLLPSFIEEKQVDGVIVLSHISTEYIQQIVATGIPTVLVDHHHPNIPADAVLTNNRFGAYVAVQHLLELNHTDIAFVGDVNYSPSYQERYEGYLLALKDYGVKPNEEWMFCQAQEDETVIAGYIRELKRQPTAWFCVNDGLGFFVSTGLQQYGLKVPDDVSVCSFDNGQLSQIATPKITTVDIDLKRYGKRAVELLRWRWDNPNEPFQEVLLSTKLIKRESTAAKPTR</sequence>
<evidence type="ECO:0000256" key="1">
    <source>
        <dbReference type="ARBA" id="ARBA00022491"/>
    </source>
</evidence>
<dbReference type="GO" id="GO:0003700">
    <property type="term" value="F:DNA-binding transcription factor activity"/>
    <property type="evidence" value="ECO:0007669"/>
    <property type="project" value="TreeGrafter"/>
</dbReference>
<evidence type="ECO:0000256" key="3">
    <source>
        <dbReference type="ARBA" id="ARBA00023125"/>
    </source>
</evidence>
<accession>A0A2Z3N9L1</accession>
<reference evidence="6" key="1">
    <citation type="submission" date="2018-02" db="EMBL/GenBank/DDBJ databases">
        <title>The complete genome of bacterial strain SGAirxxxx.</title>
        <authorList>
            <person name="Schuster S.C."/>
        </authorList>
    </citation>
    <scope>NUCLEOTIDE SEQUENCE [LARGE SCALE GENOMIC DNA]</scope>
    <source>
        <strain evidence="6">SGAir0734</strain>
    </source>
</reference>
<keyword evidence="2" id="KW-0805">Transcription regulation</keyword>
<proteinExistence type="predicted"/>
<dbReference type="EMBL" id="CP027303">
    <property type="protein sequence ID" value="AWO74583.1"/>
    <property type="molecule type" value="Genomic_DNA"/>
</dbReference>
<dbReference type="SUPFAM" id="SSF53822">
    <property type="entry name" value="Periplasmic binding protein-like I"/>
    <property type="match status" value="1"/>
</dbReference>
<dbReference type="CDD" id="cd01392">
    <property type="entry name" value="HTH_LacI"/>
    <property type="match status" value="1"/>
</dbReference>
<gene>
    <name evidence="5" type="ORF">C1N76_08690</name>
</gene>
<evidence type="ECO:0000256" key="4">
    <source>
        <dbReference type="ARBA" id="ARBA00023163"/>
    </source>
</evidence>
<evidence type="ECO:0000313" key="5">
    <source>
        <dbReference type="EMBL" id="AWO74583.1"/>
    </source>
</evidence>
<dbReference type="Gene3D" id="3.40.50.2300">
    <property type="match status" value="2"/>
</dbReference>
<organism evidence="5 6">
    <name type="scientific">Geobacillus thermoleovorans</name>
    <name type="common">Bacillus thermoleovorans</name>
    <dbReference type="NCBI Taxonomy" id="33941"/>
    <lineage>
        <taxon>Bacteria</taxon>
        <taxon>Bacillati</taxon>
        <taxon>Bacillota</taxon>
        <taxon>Bacilli</taxon>
        <taxon>Bacillales</taxon>
        <taxon>Anoxybacillaceae</taxon>
        <taxon>Geobacillus</taxon>
        <taxon>Geobacillus thermoleovorans group</taxon>
    </lineage>
</organism>
<dbReference type="Gene3D" id="1.10.260.40">
    <property type="entry name" value="lambda repressor-like DNA-binding domains"/>
    <property type="match status" value="1"/>
</dbReference>
<keyword evidence="3 5" id="KW-0238">DNA-binding</keyword>
<dbReference type="Pfam" id="PF13377">
    <property type="entry name" value="Peripla_BP_3"/>
    <property type="match status" value="1"/>
</dbReference>
<dbReference type="AlphaFoldDB" id="A0A2Z3N9L1"/>